<evidence type="ECO:0000256" key="1">
    <source>
        <dbReference type="SAM" id="MobiDB-lite"/>
    </source>
</evidence>
<dbReference type="Pfam" id="PF12223">
    <property type="entry name" value="DUF3602"/>
    <property type="match status" value="2"/>
</dbReference>
<dbReference type="PANTHER" id="PTHR34693:SF1">
    <property type="entry name" value="PROTEIN PAR32"/>
    <property type="match status" value="1"/>
</dbReference>
<sequence length="184" mass="19630">MASLTPVFSTGRGGAGNVVHSNQLEQVIVPSESYDSNSLTPSRSYKHDKDGNIKLSSGRGGAGNITKSKDVPSPRLKPKGKSSISTSTSTSTNTNTNTNTNKNTKTQQHHDSNSNSKPIFSTGRGGAGNVVSKDGGASKDKHIAEEEELENQISPIHSKPHDYIPHQKKENGGGFMKKLKKIFS</sequence>
<dbReference type="Proteomes" id="UP000094801">
    <property type="component" value="Unassembled WGS sequence"/>
</dbReference>
<gene>
    <name evidence="2" type="ORF">CANARDRAFT_30707</name>
</gene>
<accession>A0A1E4SSW9</accession>
<feature type="compositionally biased region" description="Basic and acidic residues" evidence="1">
    <location>
        <begin position="159"/>
        <end position="171"/>
    </location>
</feature>
<evidence type="ECO:0008006" key="4">
    <source>
        <dbReference type="Google" id="ProtNLM"/>
    </source>
</evidence>
<dbReference type="AlphaFoldDB" id="A0A1E4SSW9"/>
<evidence type="ECO:0000313" key="3">
    <source>
        <dbReference type="Proteomes" id="UP000094801"/>
    </source>
</evidence>
<dbReference type="InterPro" id="IPR053203">
    <property type="entry name" value="Cisplatin_resist-associated"/>
</dbReference>
<organism evidence="2 3">
    <name type="scientific">[Candida] arabinofermentans NRRL YB-2248</name>
    <dbReference type="NCBI Taxonomy" id="983967"/>
    <lineage>
        <taxon>Eukaryota</taxon>
        <taxon>Fungi</taxon>
        <taxon>Dikarya</taxon>
        <taxon>Ascomycota</taxon>
        <taxon>Saccharomycotina</taxon>
        <taxon>Pichiomycetes</taxon>
        <taxon>Pichiales</taxon>
        <taxon>Pichiaceae</taxon>
        <taxon>Ogataea</taxon>
        <taxon>Ogataea/Candida clade</taxon>
    </lineage>
</organism>
<feature type="compositionally biased region" description="Polar residues" evidence="1">
    <location>
        <begin position="33"/>
        <end position="43"/>
    </location>
</feature>
<protein>
    <recommendedName>
        <fullName evidence="4">DUF3602 domain-containing protein</fullName>
    </recommendedName>
</protein>
<keyword evidence="3" id="KW-1185">Reference proteome</keyword>
<proteinExistence type="predicted"/>
<dbReference type="EMBL" id="KV453879">
    <property type="protein sequence ID" value="ODV82604.1"/>
    <property type="molecule type" value="Genomic_DNA"/>
</dbReference>
<evidence type="ECO:0000313" key="2">
    <source>
        <dbReference type="EMBL" id="ODV82604.1"/>
    </source>
</evidence>
<feature type="compositionally biased region" description="Low complexity" evidence="1">
    <location>
        <begin position="81"/>
        <end position="106"/>
    </location>
</feature>
<name>A0A1E4SSW9_9ASCO</name>
<dbReference type="OrthoDB" id="3063476at2759"/>
<dbReference type="InterPro" id="IPR022024">
    <property type="entry name" value="DUF3602"/>
</dbReference>
<dbReference type="PANTHER" id="PTHR34693">
    <property type="entry name" value="PROTEIN PAR32"/>
    <property type="match status" value="1"/>
</dbReference>
<reference evidence="3" key="1">
    <citation type="submission" date="2016-04" db="EMBL/GenBank/DDBJ databases">
        <title>Comparative genomics of biotechnologically important yeasts.</title>
        <authorList>
            <consortium name="DOE Joint Genome Institute"/>
            <person name="Riley R."/>
            <person name="Haridas S."/>
            <person name="Wolfe K.H."/>
            <person name="Lopes M.R."/>
            <person name="Hittinger C.T."/>
            <person name="Goker M."/>
            <person name="Salamov A."/>
            <person name="Wisecaver J."/>
            <person name="Long T.M."/>
            <person name="Aerts A.L."/>
            <person name="Barry K."/>
            <person name="Choi C."/>
            <person name="Clum A."/>
            <person name="Coughlan A.Y."/>
            <person name="Deshpande S."/>
            <person name="Douglass A.P."/>
            <person name="Hanson S.J."/>
            <person name="Klenk H.-P."/>
            <person name="Labutti K."/>
            <person name="Lapidus A."/>
            <person name="Lindquist E."/>
            <person name="Lipzen A."/>
            <person name="Meier-Kolthoff J.P."/>
            <person name="Ohm R.A."/>
            <person name="Otillar R.P."/>
            <person name="Pangilinan J."/>
            <person name="Peng Y."/>
            <person name="Rokas A."/>
            <person name="Rosa C.A."/>
            <person name="Scheuner C."/>
            <person name="Sibirny A.A."/>
            <person name="Slot J.C."/>
            <person name="Stielow J.B."/>
            <person name="Sun H."/>
            <person name="Kurtzman C.P."/>
            <person name="Blackwell M."/>
            <person name="Grigoriev I.V."/>
            <person name="Jeffries T.W."/>
        </authorList>
    </citation>
    <scope>NUCLEOTIDE SEQUENCE [LARGE SCALE GENOMIC DNA]</scope>
    <source>
        <strain evidence="3">NRRL YB-2248</strain>
    </source>
</reference>
<feature type="region of interest" description="Disordered" evidence="1">
    <location>
        <begin position="30"/>
        <end position="176"/>
    </location>
</feature>